<dbReference type="SUPFAM" id="SSF53686">
    <property type="entry name" value="Tryptophan synthase beta subunit-like PLP-dependent enzymes"/>
    <property type="match status" value="1"/>
</dbReference>
<sequence>MPLSADRVPLATWPTPLEPAPRLSAALGLHPDDLWVKRDDLAGPAGGGNKIRKLERSGAEALAAGADVLLTSGAPQSNHARLSAAAAARLGLAATLVLEGTAPDGERGNLLLDRLLGADVVWAGEVDAAGLAAAVEEEAERLRGEGRRPHVVPFGGSSPTAALAYVDAAVEIEQQRPGTEHLVVALGSGGTTAGLVAGLGAERVLAVHTGAVADAEATVRGLLEGMGVEAGTLRLRLDQVGAGYAHLTEPVVAALRLAARTEGLGLDPTYTGRALAGLVAAVADGDVRRGERVVFLHSGGLPGLFGHPDAARLAG</sequence>
<comment type="caution">
    <text evidence="5">The sequence shown here is derived from an EMBL/GenBank/DDBJ whole genome shotgun (WGS) entry which is preliminary data.</text>
</comment>
<evidence type="ECO:0000256" key="2">
    <source>
        <dbReference type="ARBA" id="ARBA00008639"/>
    </source>
</evidence>
<proteinExistence type="inferred from homology"/>
<dbReference type="Pfam" id="PF00291">
    <property type="entry name" value="PALP"/>
    <property type="match status" value="1"/>
</dbReference>
<evidence type="ECO:0000259" key="4">
    <source>
        <dbReference type="Pfam" id="PF00291"/>
    </source>
</evidence>
<reference evidence="5 6" key="1">
    <citation type="submission" date="2021-03" db="EMBL/GenBank/DDBJ databases">
        <title>Sequencing the genomes of 1000 actinobacteria strains.</title>
        <authorList>
            <person name="Klenk H.-P."/>
        </authorList>
    </citation>
    <scope>NUCLEOTIDE SEQUENCE [LARGE SCALE GENOMIC DNA]</scope>
    <source>
        <strain evidence="5 6">DSM 12936</strain>
    </source>
</reference>
<dbReference type="EC" id="4.4.1.15" evidence="5"/>
<dbReference type="PIRSF" id="PIRSF006278">
    <property type="entry name" value="ACCD_DCysDesulf"/>
    <property type="match status" value="1"/>
</dbReference>
<dbReference type="EMBL" id="JAGIOB010000001">
    <property type="protein sequence ID" value="MBP2416991.1"/>
    <property type="molecule type" value="Genomic_DNA"/>
</dbReference>
<dbReference type="Gene3D" id="3.40.50.1100">
    <property type="match status" value="2"/>
</dbReference>
<dbReference type="RefSeq" id="WP_307804005.1">
    <property type="nucleotide sequence ID" value="NZ_BAAAMH010000004.1"/>
</dbReference>
<dbReference type="InterPro" id="IPR036052">
    <property type="entry name" value="TrpB-like_PALP_sf"/>
</dbReference>
<evidence type="ECO:0000256" key="3">
    <source>
        <dbReference type="ARBA" id="ARBA00022898"/>
    </source>
</evidence>
<evidence type="ECO:0000313" key="6">
    <source>
        <dbReference type="Proteomes" id="UP000758168"/>
    </source>
</evidence>
<dbReference type="PANTHER" id="PTHR43780:SF2">
    <property type="entry name" value="1-AMINOCYCLOPROPANE-1-CARBOXYLATE DEAMINASE-RELATED"/>
    <property type="match status" value="1"/>
</dbReference>
<gene>
    <name evidence="5" type="ORF">JOF54_001913</name>
</gene>
<evidence type="ECO:0000256" key="1">
    <source>
        <dbReference type="ARBA" id="ARBA00001933"/>
    </source>
</evidence>
<accession>A0ABS4Z7K7</accession>
<evidence type="ECO:0000313" key="5">
    <source>
        <dbReference type="EMBL" id="MBP2416991.1"/>
    </source>
</evidence>
<name>A0ABS4Z7K7_9ACTN</name>
<comment type="cofactor">
    <cofactor evidence="1">
        <name>pyridoxal 5'-phosphate</name>
        <dbReference type="ChEBI" id="CHEBI:597326"/>
    </cofactor>
</comment>
<comment type="similarity">
    <text evidence="2">Belongs to the ACC deaminase/D-cysteine desulfhydrase family.</text>
</comment>
<dbReference type="PANTHER" id="PTHR43780">
    <property type="entry name" value="1-AMINOCYCLOPROPANE-1-CARBOXYLATE DEAMINASE-RELATED"/>
    <property type="match status" value="1"/>
</dbReference>
<organism evidence="5 6">
    <name type="scientific">Microlunatus capsulatus</name>
    <dbReference type="NCBI Taxonomy" id="99117"/>
    <lineage>
        <taxon>Bacteria</taxon>
        <taxon>Bacillati</taxon>
        <taxon>Actinomycetota</taxon>
        <taxon>Actinomycetes</taxon>
        <taxon>Propionibacteriales</taxon>
        <taxon>Propionibacteriaceae</taxon>
        <taxon>Microlunatus</taxon>
    </lineage>
</organism>
<dbReference type="GO" id="GO:0019148">
    <property type="term" value="F:D-cysteine desulfhydrase activity"/>
    <property type="evidence" value="ECO:0007669"/>
    <property type="project" value="UniProtKB-EC"/>
</dbReference>
<dbReference type="InterPro" id="IPR001926">
    <property type="entry name" value="TrpB-like_PALP"/>
</dbReference>
<keyword evidence="5" id="KW-0456">Lyase</keyword>
<keyword evidence="6" id="KW-1185">Reference proteome</keyword>
<dbReference type="InterPro" id="IPR027278">
    <property type="entry name" value="ACCD_DCysDesulf"/>
</dbReference>
<protein>
    <submittedName>
        <fullName evidence="5">D-cysteine desulfhydrase</fullName>
        <ecNumber evidence="5">4.4.1.15</ecNumber>
    </submittedName>
</protein>
<keyword evidence="3" id="KW-0663">Pyridoxal phosphate</keyword>
<dbReference type="Proteomes" id="UP000758168">
    <property type="component" value="Unassembled WGS sequence"/>
</dbReference>
<feature type="domain" description="Tryptophan synthase beta chain-like PALP" evidence="4">
    <location>
        <begin position="10"/>
        <end position="299"/>
    </location>
</feature>